<dbReference type="Proteomes" id="UP001234297">
    <property type="component" value="Chromosome 2"/>
</dbReference>
<gene>
    <name evidence="1" type="ORF">MRB53_008251</name>
</gene>
<reference evidence="1 2" key="1">
    <citation type="journal article" date="2022" name="Hortic Res">
        <title>A haplotype resolved chromosomal level avocado genome allows analysis of novel avocado genes.</title>
        <authorList>
            <person name="Nath O."/>
            <person name="Fletcher S.J."/>
            <person name="Hayward A."/>
            <person name="Shaw L.M."/>
            <person name="Masouleh A.K."/>
            <person name="Furtado A."/>
            <person name="Henry R.J."/>
            <person name="Mitter N."/>
        </authorList>
    </citation>
    <scope>NUCLEOTIDE SEQUENCE [LARGE SCALE GENOMIC DNA]</scope>
    <source>
        <strain evidence="2">cv. Hass</strain>
    </source>
</reference>
<name>A0ACC2MLW5_PERAE</name>
<keyword evidence="2" id="KW-1185">Reference proteome</keyword>
<evidence type="ECO:0000313" key="2">
    <source>
        <dbReference type="Proteomes" id="UP001234297"/>
    </source>
</evidence>
<evidence type="ECO:0000313" key="1">
    <source>
        <dbReference type="EMBL" id="KAJ8646503.1"/>
    </source>
</evidence>
<proteinExistence type="predicted"/>
<dbReference type="EMBL" id="CM056810">
    <property type="protein sequence ID" value="KAJ8646503.1"/>
    <property type="molecule type" value="Genomic_DNA"/>
</dbReference>
<organism evidence="1 2">
    <name type="scientific">Persea americana</name>
    <name type="common">Avocado</name>
    <dbReference type="NCBI Taxonomy" id="3435"/>
    <lineage>
        <taxon>Eukaryota</taxon>
        <taxon>Viridiplantae</taxon>
        <taxon>Streptophyta</taxon>
        <taxon>Embryophyta</taxon>
        <taxon>Tracheophyta</taxon>
        <taxon>Spermatophyta</taxon>
        <taxon>Magnoliopsida</taxon>
        <taxon>Magnoliidae</taxon>
        <taxon>Laurales</taxon>
        <taxon>Lauraceae</taxon>
        <taxon>Persea</taxon>
    </lineage>
</organism>
<comment type="caution">
    <text evidence="1">The sequence shown here is derived from an EMBL/GenBank/DDBJ whole genome shotgun (WGS) entry which is preliminary data.</text>
</comment>
<protein>
    <submittedName>
        <fullName evidence="1">Uncharacterized protein</fullName>
    </submittedName>
</protein>
<sequence length="524" mass="59016">MNMDFLPYHVVGDDTWPENDAEEVQKADFSDNEREAVELEEGIQEDHMKLHHLKEQLGKDVSTNIANFKLSQEQALRKKMARAQDGILKYMLKMMEVCKAQGFVYGIVLENGKAVGGASDNLRSWWKEKVRFDKSGPAAIAEYQENSNLQMDDKRNSELVFSHTLMEMQDTTLGSLLSSLIQHCDPPQRHFPFGESISPPWWPTGKEEWWSGLCIPSPPPYRKPHDLKKAWKVAVLTAIIKHMLPDVEKICNIVRRSKGLQDRMSAKESAIWMAVIRQEESLWHRLHLNADPSPSVSISEYGIEVVEKDATTIAQTCKPTEERVTLTGETSDTGSGSIQKRKATVEPDLLLGRRMFTCKNVQCPYHNPRLGFLDMKARNNHQSKCHFQQSYSLASIEITSSQTNQDQLSSISLPFSQPNQTLPANPLQSSPLDLPNVQADNSFFRVGVDTSDAILENPNNLANNHPRVGDESQLEQSFGDDLIDLSMDFLLESFFENLLATDFTEPSSGEGDAGGDVLRQDNQP</sequence>
<accession>A0ACC2MLW5</accession>